<organism evidence="4 5">
    <name type="scientific">Anopheles farauti</name>
    <dbReference type="NCBI Taxonomy" id="69004"/>
    <lineage>
        <taxon>Eukaryota</taxon>
        <taxon>Metazoa</taxon>
        <taxon>Ecdysozoa</taxon>
        <taxon>Arthropoda</taxon>
        <taxon>Hexapoda</taxon>
        <taxon>Insecta</taxon>
        <taxon>Pterygota</taxon>
        <taxon>Neoptera</taxon>
        <taxon>Endopterygota</taxon>
        <taxon>Diptera</taxon>
        <taxon>Nematocera</taxon>
        <taxon>Culicoidea</taxon>
        <taxon>Culicidae</taxon>
        <taxon>Anophelinae</taxon>
        <taxon>Anopheles</taxon>
    </lineage>
</organism>
<dbReference type="SUPFAM" id="SSF57716">
    <property type="entry name" value="Glucocorticoid receptor-like (DNA-binding domain)"/>
    <property type="match status" value="1"/>
</dbReference>
<dbReference type="GO" id="GO:0008270">
    <property type="term" value="F:zinc ion binding"/>
    <property type="evidence" value="ECO:0007669"/>
    <property type="project" value="UniProtKB-UniRule"/>
</dbReference>
<name>A0A182QE68_9DIPT</name>
<dbReference type="GO" id="GO:0005634">
    <property type="term" value="C:nucleus"/>
    <property type="evidence" value="ECO:0007669"/>
    <property type="project" value="InterPro"/>
</dbReference>
<keyword evidence="1" id="KW-0863">Zinc-finger</keyword>
<protein>
    <recommendedName>
        <fullName evidence="3">ZAD domain-containing protein</fullName>
    </recommendedName>
</protein>
<dbReference type="AlphaFoldDB" id="A0A182QE68"/>
<feature type="binding site" evidence="1">
    <location>
        <position position="61"/>
    </location>
    <ligand>
        <name>Zn(2+)</name>
        <dbReference type="ChEBI" id="CHEBI:29105"/>
    </ligand>
</feature>
<keyword evidence="1" id="KW-0862">Zinc</keyword>
<feature type="binding site" evidence="1">
    <location>
        <position position="18"/>
    </location>
    <ligand>
        <name>Zn(2+)</name>
        <dbReference type="ChEBI" id="CHEBI:29105"/>
    </ligand>
</feature>
<dbReference type="VEuPathDB" id="VectorBase:AFAF008347"/>
<evidence type="ECO:0000256" key="2">
    <source>
        <dbReference type="SAM" id="MobiDB-lite"/>
    </source>
</evidence>
<feature type="region of interest" description="Disordered" evidence="2">
    <location>
        <begin position="267"/>
        <end position="333"/>
    </location>
</feature>
<reference evidence="5" key="1">
    <citation type="submission" date="2014-01" db="EMBL/GenBank/DDBJ databases">
        <title>The Genome Sequence of Anopheles farauti FAR1 (V2).</title>
        <authorList>
            <consortium name="The Broad Institute Genomics Platform"/>
            <person name="Neafsey D.E."/>
            <person name="Besansky N."/>
            <person name="Howell P."/>
            <person name="Walton C."/>
            <person name="Young S.K."/>
            <person name="Zeng Q."/>
            <person name="Gargeya S."/>
            <person name="Fitzgerald M."/>
            <person name="Haas B."/>
            <person name="Abouelleil A."/>
            <person name="Allen A.W."/>
            <person name="Alvarado L."/>
            <person name="Arachchi H.M."/>
            <person name="Berlin A.M."/>
            <person name="Chapman S.B."/>
            <person name="Gainer-Dewar J."/>
            <person name="Goldberg J."/>
            <person name="Griggs A."/>
            <person name="Gujja S."/>
            <person name="Hansen M."/>
            <person name="Howarth C."/>
            <person name="Imamovic A."/>
            <person name="Ireland A."/>
            <person name="Larimer J."/>
            <person name="McCowan C."/>
            <person name="Murphy C."/>
            <person name="Pearson M."/>
            <person name="Poon T.W."/>
            <person name="Priest M."/>
            <person name="Roberts A."/>
            <person name="Saif S."/>
            <person name="Shea T."/>
            <person name="Sisk P."/>
            <person name="Sykes S."/>
            <person name="Wortman J."/>
            <person name="Nusbaum C."/>
            <person name="Birren B."/>
        </authorList>
    </citation>
    <scope>NUCLEOTIDE SEQUENCE [LARGE SCALE GENOMIC DNA]</scope>
    <source>
        <strain evidence="5">FAR1</strain>
    </source>
</reference>
<keyword evidence="1" id="KW-0479">Metal-binding</keyword>
<accession>A0A182QE68</accession>
<feature type="binding site" evidence="1">
    <location>
        <position position="15"/>
    </location>
    <ligand>
        <name>Zn(2+)</name>
        <dbReference type="ChEBI" id="CHEBI:29105"/>
    </ligand>
</feature>
<reference evidence="4" key="2">
    <citation type="submission" date="2020-05" db="UniProtKB">
        <authorList>
            <consortium name="EnsemblMetazoa"/>
        </authorList>
    </citation>
    <scope>IDENTIFICATION</scope>
    <source>
        <strain evidence="4">FAR1</strain>
    </source>
</reference>
<feature type="binding site" evidence="1">
    <location>
        <position position="64"/>
    </location>
    <ligand>
        <name>Zn(2+)</name>
        <dbReference type="ChEBI" id="CHEBI:29105"/>
    </ligand>
</feature>
<dbReference type="EMBL" id="AXCN02001106">
    <property type="status" value="NOT_ANNOTATED_CDS"/>
    <property type="molecule type" value="Genomic_DNA"/>
</dbReference>
<dbReference type="EnsemblMetazoa" id="AFAF008347-RA">
    <property type="protein sequence ID" value="AFAF008347-PA"/>
    <property type="gene ID" value="AFAF008347"/>
</dbReference>
<dbReference type="PROSITE" id="PS51915">
    <property type="entry name" value="ZAD"/>
    <property type="match status" value="1"/>
</dbReference>
<feature type="region of interest" description="Disordered" evidence="2">
    <location>
        <begin position="365"/>
        <end position="387"/>
    </location>
</feature>
<dbReference type="Proteomes" id="UP000075886">
    <property type="component" value="Unassembled WGS sequence"/>
</dbReference>
<sequence>MAQQWPPIPRNHSQCRFCSMDISSTQTAGINLLQASDLLTIVKDVYGVKILPTDQCSTTVCVPCFQKLMKHYNHRLHYMQLKKTFKLNQLVLLSQVNASICAPDTSDVLDASSTITKGSSVVSPPNTTTNKDDAQEVAPEANVGPIATNMRMKHLVPVLVDCIKEPNYLAALWPILVTLNTETVKPLMYLCNVCKKKFDTKEAYESHQTRSCCVPCCRYCQSIWTEEHRCAFQTRFAAVMPYIAGNDRYCTQQVGEVEQQEEVITVDSSSHEVLEDDVNQTKNNPPGNQTSQGNQTKAKATKRARDSRSRSTSERRVTAAVKRPNESAKRTKTEQMLTLPAEFLALPDPYPIDISSEEELTLMKLMDRKSKTTTDQNVKKKKKKKSR</sequence>
<feature type="domain" description="ZAD" evidence="3">
    <location>
        <begin position="13"/>
        <end position="88"/>
    </location>
</feature>
<evidence type="ECO:0000259" key="3">
    <source>
        <dbReference type="PROSITE" id="PS51915"/>
    </source>
</evidence>
<proteinExistence type="predicted"/>
<evidence type="ECO:0000313" key="4">
    <source>
        <dbReference type="EnsemblMetazoa" id="AFAF008347-PA"/>
    </source>
</evidence>
<keyword evidence="5" id="KW-1185">Reference proteome</keyword>
<feature type="compositionally biased region" description="Basic and acidic residues" evidence="2">
    <location>
        <begin position="303"/>
        <end position="333"/>
    </location>
</feature>
<dbReference type="InterPro" id="IPR012934">
    <property type="entry name" value="Znf_AD"/>
</dbReference>
<feature type="compositionally biased region" description="Polar residues" evidence="2">
    <location>
        <begin position="280"/>
        <end position="295"/>
    </location>
</feature>
<evidence type="ECO:0000256" key="1">
    <source>
        <dbReference type="PROSITE-ProRule" id="PRU01263"/>
    </source>
</evidence>
<evidence type="ECO:0000313" key="5">
    <source>
        <dbReference type="Proteomes" id="UP000075886"/>
    </source>
</evidence>